<sequence>MSRKSQSLQILTWNIQAAIGTTKYSQYLTRAHHQVFNTSAKRSTLEKIAEIVRTYDVVCLQEVDLGGRRSGFTSQAEQIATLSGHSHVAVQQNRAIPGISLHGNAILSRYALSDIHDFKLPGRVKGRGCLIANVQVGQGISVANLHLSLGRDDQSQQLQAIGQHLPRKNPFLVVGDFNCTNSSTHLEAFAEANSAQIANHPQIPTFPSWRPQRDLDHIVYSDSVTLDHRRSLALQLSDHLPVSAEIRF</sequence>
<dbReference type="SUPFAM" id="SSF56219">
    <property type="entry name" value="DNase I-like"/>
    <property type="match status" value="1"/>
</dbReference>
<keyword evidence="3" id="KW-1185">Reference proteome</keyword>
<dbReference type="eggNOG" id="COG3568">
    <property type="taxonomic scope" value="Bacteria"/>
</dbReference>
<dbReference type="Gene3D" id="3.60.10.10">
    <property type="entry name" value="Endonuclease/exonuclease/phosphatase"/>
    <property type="match status" value="1"/>
</dbReference>
<gene>
    <name evidence="2" type="ORF">HJO_09709</name>
</gene>
<dbReference type="PATRIC" id="fig|1280950.3.peg.1944"/>
<reference evidence="2 3" key="1">
    <citation type="journal article" date="2014" name="Antonie Van Leeuwenhoek">
        <title>Hyphomonas beringensis sp. nov. and Hyphomonas chukchiensis sp. nov., isolated from surface seawater of the Bering Sea and Chukchi Sea.</title>
        <authorList>
            <person name="Li C."/>
            <person name="Lai Q."/>
            <person name="Li G."/>
            <person name="Dong C."/>
            <person name="Wang J."/>
            <person name="Liao Y."/>
            <person name="Shao Z."/>
        </authorList>
    </citation>
    <scope>NUCLEOTIDE SEQUENCE [LARGE SCALE GENOMIC DNA]</scope>
    <source>
        <strain evidence="2 3">MHS-2</strain>
    </source>
</reference>
<dbReference type="InterPro" id="IPR036691">
    <property type="entry name" value="Endo/exonu/phosph_ase_sf"/>
</dbReference>
<dbReference type="AlphaFoldDB" id="A0A059FP49"/>
<comment type="caution">
    <text evidence="2">The sequence shown here is derived from an EMBL/GenBank/DDBJ whole genome shotgun (WGS) entry which is preliminary data.</text>
</comment>
<dbReference type="GO" id="GO:0016020">
    <property type="term" value="C:membrane"/>
    <property type="evidence" value="ECO:0007669"/>
    <property type="project" value="GOC"/>
</dbReference>
<dbReference type="GO" id="GO:0006506">
    <property type="term" value="P:GPI anchor biosynthetic process"/>
    <property type="evidence" value="ECO:0007669"/>
    <property type="project" value="TreeGrafter"/>
</dbReference>
<dbReference type="RefSeq" id="WP_035616532.1">
    <property type="nucleotide sequence ID" value="NZ_ARYK01000004.1"/>
</dbReference>
<dbReference type="OrthoDB" id="9813425at2"/>
<evidence type="ECO:0000259" key="1">
    <source>
        <dbReference type="Pfam" id="PF03372"/>
    </source>
</evidence>
<dbReference type="Pfam" id="PF03372">
    <property type="entry name" value="Exo_endo_phos"/>
    <property type="match status" value="1"/>
</dbReference>
<proteinExistence type="predicted"/>
<feature type="domain" description="Endonuclease/exonuclease/phosphatase" evidence="1">
    <location>
        <begin position="11"/>
        <end position="239"/>
    </location>
</feature>
<name>A0A059FP49_9PROT</name>
<dbReference type="PANTHER" id="PTHR14859:SF15">
    <property type="entry name" value="ENDONUCLEASE_EXONUCLEASE_PHOSPHATASE DOMAIN-CONTAINING PROTEIN"/>
    <property type="match status" value="1"/>
</dbReference>
<dbReference type="InterPro" id="IPR051916">
    <property type="entry name" value="GPI-anchor_lipid_remodeler"/>
</dbReference>
<dbReference type="Proteomes" id="UP000025171">
    <property type="component" value="Unassembled WGS sequence"/>
</dbReference>
<dbReference type="PANTHER" id="PTHR14859">
    <property type="entry name" value="CALCOFLUOR WHITE HYPERSENSITIVE PROTEIN PRECURSOR"/>
    <property type="match status" value="1"/>
</dbReference>
<dbReference type="GO" id="GO:0003824">
    <property type="term" value="F:catalytic activity"/>
    <property type="evidence" value="ECO:0007669"/>
    <property type="project" value="InterPro"/>
</dbReference>
<accession>A0A059FP49</accession>
<protein>
    <recommendedName>
        <fullName evidence="1">Endonuclease/exonuclease/phosphatase domain-containing protein</fullName>
    </recommendedName>
</protein>
<evidence type="ECO:0000313" key="2">
    <source>
        <dbReference type="EMBL" id="KCZ92301.1"/>
    </source>
</evidence>
<dbReference type="STRING" id="1280950.HJO_09709"/>
<evidence type="ECO:0000313" key="3">
    <source>
        <dbReference type="Proteomes" id="UP000025171"/>
    </source>
</evidence>
<dbReference type="InterPro" id="IPR005135">
    <property type="entry name" value="Endo/exonuclease/phosphatase"/>
</dbReference>
<dbReference type="EMBL" id="ARYK01000004">
    <property type="protein sequence ID" value="KCZ92301.1"/>
    <property type="molecule type" value="Genomic_DNA"/>
</dbReference>
<organism evidence="2 3">
    <name type="scientific">Hyphomonas johnsonii MHS-2</name>
    <dbReference type="NCBI Taxonomy" id="1280950"/>
    <lineage>
        <taxon>Bacteria</taxon>
        <taxon>Pseudomonadati</taxon>
        <taxon>Pseudomonadota</taxon>
        <taxon>Alphaproteobacteria</taxon>
        <taxon>Hyphomonadales</taxon>
        <taxon>Hyphomonadaceae</taxon>
        <taxon>Hyphomonas</taxon>
    </lineage>
</organism>